<gene>
    <name evidence="1" type="ORF">A3G00_00745</name>
</gene>
<dbReference type="EMBL" id="MFQN01000015">
    <property type="protein sequence ID" value="OGH74443.1"/>
    <property type="molecule type" value="Genomic_DNA"/>
</dbReference>
<dbReference type="Gene3D" id="1.10.10.10">
    <property type="entry name" value="Winged helix-like DNA-binding domain superfamily/Winged helix DNA-binding domain"/>
    <property type="match status" value="1"/>
</dbReference>
<dbReference type="Proteomes" id="UP000178347">
    <property type="component" value="Unassembled WGS sequence"/>
</dbReference>
<dbReference type="STRING" id="1798692.A3G00_00745"/>
<dbReference type="AlphaFoldDB" id="A0A1F6MSM6"/>
<evidence type="ECO:0000313" key="2">
    <source>
        <dbReference type="Proteomes" id="UP000178347"/>
    </source>
</evidence>
<dbReference type="SUPFAM" id="SSF46785">
    <property type="entry name" value="Winged helix' DNA-binding domain"/>
    <property type="match status" value="1"/>
</dbReference>
<dbReference type="InterPro" id="IPR036390">
    <property type="entry name" value="WH_DNA-bd_sf"/>
</dbReference>
<accession>A0A1F6MSM6</accession>
<proteinExistence type="predicted"/>
<comment type="caution">
    <text evidence="1">The sequence shown here is derived from an EMBL/GenBank/DDBJ whole genome shotgun (WGS) entry which is preliminary data.</text>
</comment>
<evidence type="ECO:0008006" key="3">
    <source>
        <dbReference type="Google" id="ProtNLM"/>
    </source>
</evidence>
<evidence type="ECO:0000313" key="1">
    <source>
        <dbReference type="EMBL" id="OGH74443.1"/>
    </source>
</evidence>
<sequence>MLEQLFGSKTRFRILRTFFAHPERSFFVRELSRAINIQLNAVRRELELLVNIGLVKEGDPSSRDSVSLRGKDYGQGVSLRKYYALDLQSLIYPEVQALITKLQILGQQEMIKEIKEKGGEIKLLLLSGQFTNDREAPSDLLAVGKLKEKTIVNIISKHEKDLGFEVRFTMMTEAEFKERRQMMDKFIFALFEANNAKVINELKV</sequence>
<name>A0A1F6MSM6_9BACT</name>
<protein>
    <recommendedName>
        <fullName evidence="3">HTH arsR-type domain-containing protein</fullName>
    </recommendedName>
</protein>
<reference evidence="1 2" key="1">
    <citation type="journal article" date="2016" name="Nat. Commun.">
        <title>Thousands of microbial genomes shed light on interconnected biogeochemical processes in an aquifer system.</title>
        <authorList>
            <person name="Anantharaman K."/>
            <person name="Brown C.T."/>
            <person name="Hug L.A."/>
            <person name="Sharon I."/>
            <person name="Castelle C.J."/>
            <person name="Probst A.J."/>
            <person name="Thomas B.C."/>
            <person name="Singh A."/>
            <person name="Wilkins M.J."/>
            <person name="Karaoz U."/>
            <person name="Brodie E.L."/>
            <person name="Williams K.H."/>
            <person name="Hubbard S.S."/>
            <person name="Banfield J.F."/>
        </authorList>
    </citation>
    <scope>NUCLEOTIDE SEQUENCE [LARGE SCALE GENOMIC DNA]</scope>
</reference>
<organism evidence="1 2">
    <name type="scientific">Candidatus Magasanikbacteria bacterium RIFCSPLOWO2_12_FULL_43_12</name>
    <dbReference type="NCBI Taxonomy" id="1798692"/>
    <lineage>
        <taxon>Bacteria</taxon>
        <taxon>Candidatus Magasanikiibacteriota</taxon>
    </lineage>
</organism>
<dbReference type="InterPro" id="IPR036388">
    <property type="entry name" value="WH-like_DNA-bd_sf"/>
</dbReference>